<dbReference type="SUPFAM" id="SSF51351">
    <property type="entry name" value="Triosephosphate isomerase (TIM)"/>
    <property type="match status" value="1"/>
</dbReference>
<organism evidence="2 3">
    <name type="scientific">Phaseolus coccineus</name>
    <name type="common">Scarlet runner bean</name>
    <name type="synonym">Phaseolus multiflorus</name>
    <dbReference type="NCBI Taxonomy" id="3886"/>
    <lineage>
        <taxon>Eukaryota</taxon>
        <taxon>Viridiplantae</taxon>
        <taxon>Streptophyta</taxon>
        <taxon>Embryophyta</taxon>
        <taxon>Tracheophyta</taxon>
        <taxon>Spermatophyta</taxon>
        <taxon>Magnoliopsida</taxon>
        <taxon>eudicotyledons</taxon>
        <taxon>Gunneridae</taxon>
        <taxon>Pentapetalae</taxon>
        <taxon>rosids</taxon>
        <taxon>fabids</taxon>
        <taxon>Fabales</taxon>
        <taxon>Fabaceae</taxon>
        <taxon>Papilionoideae</taxon>
        <taxon>50 kb inversion clade</taxon>
        <taxon>NPAAA clade</taxon>
        <taxon>indigoferoid/millettioid clade</taxon>
        <taxon>Phaseoleae</taxon>
        <taxon>Phaseolus</taxon>
    </lineage>
</organism>
<dbReference type="PANTHER" id="PTHR21139">
    <property type="entry name" value="TRIOSEPHOSPHATE ISOMERASE"/>
    <property type="match status" value="1"/>
</dbReference>
<dbReference type="GO" id="GO:0019563">
    <property type="term" value="P:glycerol catabolic process"/>
    <property type="evidence" value="ECO:0007669"/>
    <property type="project" value="TreeGrafter"/>
</dbReference>
<dbReference type="GO" id="GO:0006096">
    <property type="term" value="P:glycolytic process"/>
    <property type="evidence" value="ECO:0007669"/>
    <property type="project" value="TreeGrafter"/>
</dbReference>
<evidence type="ECO:0000313" key="3">
    <source>
        <dbReference type="Proteomes" id="UP001374584"/>
    </source>
</evidence>
<proteinExistence type="predicted"/>
<dbReference type="AlphaFoldDB" id="A0AAN9R4I1"/>
<dbReference type="Pfam" id="PF02800">
    <property type="entry name" value="Gp_dh_C"/>
    <property type="match status" value="1"/>
</dbReference>
<feature type="domain" description="Glyceraldehyde 3-phosphate dehydrogenase catalytic" evidence="1">
    <location>
        <begin position="55"/>
        <end position="91"/>
    </location>
</feature>
<comment type="caution">
    <text evidence="2">The sequence shown here is derived from an EMBL/GenBank/DDBJ whole genome shotgun (WGS) entry which is preliminary data.</text>
</comment>
<dbReference type="InterPro" id="IPR000652">
    <property type="entry name" value="Triosephosphate_isomerase"/>
</dbReference>
<evidence type="ECO:0000259" key="1">
    <source>
        <dbReference type="Pfam" id="PF02800"/>
    </source>
</evidence>
<keyword evidence="3" id="KW-1185">Reference proteome</keyword>
<dbReference type="GO" id="GO:0006094">
    <property type="term" value="P:gluconeogenesis"/>
    <property type="evidence" value="ECO:0007669"/>
    <property type="project" value="TreeGrafter"/>
</dbReference>
<dbReference type="GO" id="GO:0016620">
    <property type="term" value="F:oxidoreductase activity, acting on the aldehyde or oxo group of donors, NAD or NADP as acceptor"/>
    <property type="evidence" value="ECO:0007669"/>
    <property type="project" value="InterPro"/>
</dbReference>
<reference evidence="2 3" key="1">
    <citation type="submission" date="2024-01" db="EMBL/GenBank/DDBJ databases">
        <title>The genomes of 5 underutilized Papilionoideae crops provide insights into root nodulation and disease resistanc.</title>
        <authorList>
            <person name="Jiang F."/>
        </authorList>
    </citation>
    <scope>NUCLEOTIDE SEQUENCE [LARGE SCALE GENOMIC DNA]</scope>
    <source>
        <strain evidence="2">JINMINGXINNONG_FW02</strain>
        <tissue evidence="2">Leaves</tissue>
    </source>
</reference>
<dbReference type="Gene3D" id="3.30.360.10">
    <property type="entry name" value="Dihydrodipicolinate Reductase, domain 2"/>
    <property type="match status" value="1"/>
</dbReference>
<name>A0AAN9R4I1_PHACN</name>
<dbReference type="PANTHER" id="PTHR21139:SF2">
    <property type="entry name" value="TRIOSEPHOSPHATE ISOMERASE"/>
    <property type="match status" value="1"/>
</dbReference>
<dbReference type="GO" id="GO:0046166">
    <property type="term" value="P:glyceraldehyde-3-phosphate biosynthetic process"/>
    <property type="evidence" value="ECO:0007669"/>
    <property type="project" value="TreeGrafter"/>
</dbReference>
<accession>A0AAN9R4I1</accession>
<dbReference type="SUPFAM" id="SSF55347">
    <property type="entry name" value="Glyceraldehyde-3-phosphate dehydrogenase-like, C-terminal domain"/>
    <property type="match status" value="1"/>
</dbReference>
<sequence length="147" mass="16673">MNRSMQFLKMQISCEIGKKVAYALSQGLGVIACIGEWLEETEAGKSFDVCFQKLKVYVATQKTVDGPSTKDWRGGRSASFNIIPNNIGEAKLKIKLGEKPSEEQRKNRRRWVDIARAGATVKNAGELRRERRHLENHCERLGSMDEF</sequence>
<dbReference type="GO" id="GO:0005829">
    <property type="term" value="C:cytosol"/>
    <property type="evidence" value="ECO:0007669"/>
    <property type="project" value="TreeGrafter"/>
</dbReference>
<dbReference type="PROSITE" id="PS51257">
    <property type="entry name" value="PROKAR_LIPOPROTEIN"/>
    <property type="match status" value="1"/>
</dbReference>
<dbReference type="GO" id="GO:0004807">
    <property type="term" value="F:triose-phosphate isomerase activity"/>
    <property type="evidence" value="ECO:0007669"/>
    <property type="project" value="InterPro"/>
</dbReference>
<protein>
    <recommendedName>
        <fullName evidence="1">Glyceraldehyde 3-phosphate dehydrogenase catalytic domain-containing protein</fullName>
    </recommendedName>
</protein>
<dbReference type="InterPro" id="IPR020829">
    <property type="entry name" value="GlycerAld_3-P_DH_cat"/>
</dbReference>
<evidence type="ECO:0000313" key="2">
    <source>
        <dbReference type="EMBL" id="KAK7353748.1"/>
    </source>
</evidence>
<dbReference type="InterPro" id="IPR035990">
    <property type="entry name" value="TIM_sf"/>
</dbReference>
<gene>
    <name evidence="2" type="ORF">VNO80_19200</name>
</gene>
<dbReference type="EMBL" id="JAYMYR010000007">
    <property type="protein sequence ID" value="KAK7353748.1"/>
    <property type="molecule type" value="Genomic_DNA"/>
</dbReference>
<dbReference type="Proteomes" id="UP001374584">
    <property type="component" value="Unassembled WGS sequence"/>
</dbReference>